<proteinExistence type="predicted"/>
<gene>
    <name evidence="3" type="ORF">CEUTPL_LOCUS2119</name>
</gene>
<evidence type="ECO:0000313" key="4">
    <source>
        <dbReference type="Proteomes" id="UP001152799"/>
    </source>
</evidence>
<keyword evidence="4" id="KW-1185">Reference proteome</keyword>
<dbReference type="Proteomes" id="UP001152799">
    <property type="component" value="Chromosome 10"/>
</dbReference>
<dbReference type="OrthoDB" id="10233646at2759"/>
<dbReference type="AlphaFoldDB" id="A0A9N9MG82"/>
<dbReference type="InterPro" id="IPR011600">
    <property type="entry name" value="Pept_C14_caspase"/>
</dbReference>
<dbReference type="PROSITE" id="PS50208">
    <property type="entry name" value="CASPASE_P20"/>
    <property type="match status" value="1"/>
</dbReference>
<evidence type="ECO:0000256" key="1">
    <source>
        <dbReference type="SAM" id="MobiDB-lite"/>
    </source>
</evidence>
<dbReference type="GO" id="GO:0004197">
    <property type="term" value="F:cysteine-type endopeptidase activity"/>
    <property type="evidence" value="ECO:0007669"/>
    <property type="project" value="InterPro"/>
</dbReference>
<organism evidence="3 4">
    <name type="scientific">Ceutorhynchus assimilis</name>
    <name type="common">cabbage seed weevil</name>
    <dbReference type="NCBI Taxonomy" id="467358"/>
    <lineage>
        <taxon>Eukaryota</taxon>
        <taxon>Metazoa</taxon>
        <taxon>Ecdysozoa</taxon>
        <taxon>Arthropoda</taxon>
        <taxon>Hexapoda</taxon>
        <taxon>Insecta</taxon>
        <taxon>Pterygota</taxon>
        <taxon>Neoptera</taxon>
        <taxon>Endopterygota</taxon>
        <taxon>Coleoptera</taxon>
        <taxon>Polyphaga</taxon>
        <taxon>Cucujiformia</taxon>
        <taxon>Curculionidae</taxon>
        <taxon>Ceutorhynchinae</taxon>
        <taxon>Ceutorhynchus</taxon>
    </lineage>
</organism>
<dbReference type="InterPro" id="IPR001309">
    <property type="entry name" value="Pept_C14_p20"/>
</dbReference>
<sequence>MAQRDDNKRKQSVSDLELIEFKPPIDLIPDEFVRSSNENVLVELICAGNDSEAHLLGDVLSNYGFSVSKTDRDKEKLDIIRPDEKWISNVQTKIKAKDCDGIIMIFAKVAYSSRDMKLIWSKFTTKHCPELKNKPKIFIFQTVKIVDSDVVMVLPHGRTAYDTPAEADLLIIYDRYDEDRADLLDQLKYSIENYGDQEDLITLASFGYGYDYQPLIISTMTRKFFVKIHIYRGHHLEYFTKHELVKRHISKLKESSVEKHPEKNETSSIFRSIKKKFSFRKKRDDHKSESSSRSSTLSYREIMKSDQNNVKESATEIENQTTNIEQKQETLKAATPILKSRPQKPSTSKETEIRKSKRVSTASSNSGDRPAWKP</sequence>
<accession>A0A9N9MG82</accession>
<evidence type="ECO:0000313" key="3">
    <source>
        <dbReference type="EMBL" id="CAG9761414.1"/>
    </source>
</evidence>
<dbReference type="GO" id="GO:0006508">
    <property type="term" value="P:proteolysis"/>
    <property type="evidence" value="ECO:0007669"/>
    <property type="project" value="InterPro"/>
</dbReference>
<dbReference type="InterPro" id="IPR029030">
    <property type="entry name" value="Caspase-like_dom_sf"/>
</dbReference>
<feature type="region of interest" description="Disordered" evidence="1">
    <location>
        <begin position="281"/>
        <end position="300"/>
    </location>
</feature>
<reference evidence="3" key="1">
    <citation type="submission" date="2022-01" db="EMBL/GenBank/DDBJ databases">
        <authorList>
            <person name="King R."/>
        </authorList>
    </citation>
    <scope>NUCLEOTIDE SEQUENCE</scope>
</reference>
<dbReference type="Gene3D" id="3.40.50.1460">
    <property type="match status" value="1"/>
</dbReference>
<feature type="domain" description="Caspase family p20" evidence="2">
    <location>
        <begin position="115"/>
        <end position="144"/>
    </location>
</feature>
<dbReference type="Pfam" id="PF00656">
    <property type="entry name" value="Peptidase_C14"/>
    <property type="match status" value="1"/>
</dbReference>
<dbReference type="EMBL" id="OU892286">
    <property type="protein sequence ID" value="CAG9761414.1"/>
    <property type="molecule type" value="Genomic_DNA"/>
</dbReference>
<name>A0A9N9MG82_9CUCU</name>
<dbReference type="SUPFAM" id="SSF52129">
    <property type="entry name" value="Caspase-like"/>
    <property type="match status" value="1"/>
</dbReference>
<evidence type="ECO:0000259" key="2">
    <source>
        <dbReference type="PROSITE" id="PS50208"/>
    </source>
</evidence>
<feature type="region of interest" description="Disordered" evidence="1">
    <location>
        <begin position="319"/>
        <end position="374"/>
    </location>
</feature>
<protein>
    <recommendedName>
        <fullName evidence="2">Caspase family p20 domain-containing protein</fullName>
    </recommendedName>
</protein>